<dbReference type="Pfam" id="PF09536">
    <property type="entry name" value="DUF2378"/>
    <property type="match status" value="1"/>
</dbReference>
<dbReference type="OrthoDB" id="5508205at2"/>
<name>Q1DET9_MYXXD</name>
<evidence type="ECO:0008006" key="3">
    <source>
        <dbReference type="Google" id="ProtNLM"/>
    </source>
</evidence>
<keyword evidence="2" id="KW-1185">Reference proteome</keyword>
<dbReference type="EMBL" id="CP000113">
    <property type="protein sequence ID" value="ABF87141.1"/>
    <property type="molecule type" value="Genomic_DNA"/>
</dbReference>
<evidence type="ECO:0000313" key="1">
    <source>
        <dbReference type="EMBL" id="ABF87141.1"/>
    </source>
</evidence>
<protein>
    <recommendedName>
        <fullName evidence="3">DUF2378 family protein</fullName>
    </recommendedName>
</protein>
<dbReference type="HOGENOM" id="CLU_102483_0_0_7"/>
<dbReference type="EnsemblBacteria" id="ABF87141">
    <property type="protein sequence ID" value="ABF87141"/>
    <property type="gene ID" value="MXAN_0565"/>
</dbReference>
<evidence type="ECO:0000313" key="2">
    <source>
        <dbReference type="Proteomes" id="UP000002402"/>
    </source>
</evidence>
<gene>
    <name evidence="1" type="ordered locus">MXAN_0565</name>
</gene>
<accession>Q1DET9</accession>
<dbReference type="STRING" id="246197.MXAN_0565"/>
<proteinExistence type="predicted"/>
<dbReference type="NCBIfam" id="TIGR02265">
    <property type="entry name" value="Mxa_TIGR02265"/>
    <property type="match status" value="1"/>
</dbReference>
<dbReference type="Proteomes" id="UP000002402">
    <property type="component" value="Chromosome"/>
</dbReference>
<reference evidence="1 2" key="1">
    <citation type="journal article" date="2006" name="Proc. Natl. Acad. Sci. U.S.A.">
        <title>Evolution of sensory complexity recorded in a myxobacterial genome.</title>
        <authorList>
            <person name="Goldman B.S."/>
            <person name="Nierman W.C."/>
            <person name="Kaiser D."/>
            <person name="Slater S.C."/>
            <person name="Durkin A.S."/>
            <person name="Eisen J.A."/>
            <person name="Ronning C.M."/>
            <person name="Barbazuk W.B."/>
            <person name="Blanchard M."/>
            <person name="Field C."/>
            <person name="Halling C."/>
            <person name="Hinkle G."/>
            <person name="Iartchuk O."/>
            <person name="Kim H.S."/>
            <person name="Mackenzie C."/>
            <person name="Madupu R."/>
            <person name="Miller N."/>
            <person name="Shvartsbeyn A."/>
            <person name="Sullivan S.A."/>
            <person name="Vaudin M."/>
            <person name="Wiegand R."/>
            <person name="Kaplan H.B."/>
        </authorList>
    </citation>
    <scope>NUCLEOTIDE SEQUENCE [LARGE SCALE GENOMIC DNA]</scope>
    <source>
        <strain evidence="2">DK1622</strain>
    </source>
</reference>
<sequence>MLRMKHRGTVPLEQRLVYVQVVEGLLEHGLRGSVSPRLKHRLRQAGIDLDRPLLPGYPVLLWGKCLDVIVEETLPGLPREEAFRQLAERHVQGYGRTVVGRAVYGVMRLLGPRRMVQRLPQTLRATDNYTEVELTEQGPTTYAMRMNSRVDAPGYAEALFESLLRLGGAESPRVARIHEDADSTTYQLTWTER</sequence>
<dbReference type="InterPro" id="IPR011751">
    <property type="entry name" value="Mxa_paralog_2265"/>
</dbReference>
<organism evidence="1 2">
    <name type="scientific">Myxococcus xanthus (strain DK1622)</name>
    <dbReference type="NCBI Taxonomy" id="246197"/>
    <lineage>
        <taxon>Bacteria</taxon>
        <taxon>Pseudomonadati</taxon>
        <taxon>Myxococcota</taxon>
        <taxon>Myxococcia</taxon>
        <taxon>Myxococcales</taxon>
        <taxon>Cystobacterineae</taxon>
        <taxon>Myxococcaceae</taxon>
        <taxon>Myxococcus</taxon>
    </lineage>
</organism>
<dbReference type="AlphaFoldDB" id="Q1DET9"/>
<dbReference type="KEGG" id="mxa:MXAN_0565"/>